<accession>A0A2A9NJL6</accession>
<proteinExistence type="predicted"/>
<gene>
    <name evidence="1" type="ORF">AMATHDRAFT_149857</name>
</gene>
<evidence type="ECO:0008006" key="3">
    <source>
        <dbReference type="Google" id="ProtNLM"/>
    </source>
</evidence>
<keyword evidence="2" id="KW-1185">Reference proteome</keyword>
<dbReference type="InterPro" id="IPR036054">
    <property type="entry name" value="BTG-like_sf"/>
</dbReference>
<dbReference type="STRING" id="703135.A0A2A9NJL6"/>
<evidence type="ECO:0000313" key="1">
    <source>
        <dbReference type="EMBL" id="PFH48437.1"/>
    </source>
</evidence>
<sequence>MSINAPNVASSVVTNGIPKSLIEAICFLTRPLFMLYSPSEVLALQNVLQTTLMTTYLTSRDSTLLLTLSPTSPLPRPLLAACIAANVQWMDWIMLLGNQQIDLLIEPCRVVVRFGGEMGKVTTIWQELKPTPAFLRATVDSARARASGRTKAQELLEVTDKEETEEIFALLSNLTVTGITPTPARDCFSLGQWEKGMPVPISASEDEESPIYIDTSKQSMQKYLYQGGVSTVLTGGVMLGPQKRTQQIPPRMRKYQAFSSIANASGNWRRF</sequence>
<protein>
    <recommendedName>
        <fullName evidence="3">Anti-proliferative protein domain-containing protein</fullName>
    </recommendedName>
</protein>
<evidence type="ECO:0000313" key="2">
    <source>
        <dbReference type="Proteomes" id="UP000242287"/>
    </source>
</evidence>
<name>A0A2A9NJL6_9AGAR</name>
<dbReference type="Proteomes" id="UP000242287">
    <property type="component" value="Unassembled WGS sequence"/>
</dbReference>
<organism evidence="1 2">
    <name type="scientific">Amanita thiersii Skay4041</name>
    <dbReference type="NCBI Taxonomy" id="703135"/>
    <lineage>
        <taxon>Eukaryota</taxon>
        <taxon>Fungi</taxon>
        <taxon>Dikarya</taxon>
        <taxon>Basidiomycota</taxon>
        <taxon>Agaricomycotina</taxon>
        <taxon>Agaricomycetes</taxon>
        <taxon>Agaricomycetidae</taxon>
        <taxon>Agaricales</taxon>
        <taxon>Pluteineae</taxon>
        <taxon>Amanitaceae</taxon>
        <taxon>Amanita</taxon>
    </lineage>
</organism>
<reference evidence="1 2" key="1">
    <citation type="submission" date="2014-02" db="EMBL/GenBank/DDBJ databases">
        <title>Transposable element dynamics among asymbiotic and ectomycorrhizal Amanita fungi.</title>
        <authorList>
            <consortium name="DOE Joint Genome Institute"/>
            <person name="Hess J."/>
            <person name="Skrede I."/>
            <person name="Wolfe B."/>
            <person name="LaButti K."/>
            <person name="Ohm R.A."/>
            <person name="Grigoriev I.V."/>
            <person name="Pringle A."/>
        </authorList>
    </citation>
    <scope>NUCLEOTIDE SEQUENCE [LARGE SCALE GENOMIC DNA]</scope>
    <source>
        <strain evidence="1 2">SKay4041</strain>
    </source>
</reference>
<dbReference type="Gene3D" id="3.90.640.90">
    <property type="entry name" value="Anti-proliferative protein, N-terminal domain"/>
    <property type="match status" value="1"/>
</dbReference>
<dbReference type="AlphaFoldDB" id="A0A2A9NJL6"/>
<dbReference type="OrthoDB" id="19928at2759"/>
<dbReference type="EMBL" id="KZ302062">
    <property type="protein sequence ID" value="PFH48437.1"/>
    <property type="molecule type" value="Genomic_DNA"/>
</dbReference>